<feature type="transmembrane region" description="Helical" evidence="7">
    <location>
        <begin position="385"/>
        <end position="404"/>
    </location>
</feature>
<dbReference type="GO" id="GO:0015174">
    <property type="term" value="F:basic amino acid transmembrane transporter activity"/>
    <property type="evidence" value="ECO:0007669"/>
    <property type="project" value="TreeGrafter"/>
</dbReference>
<organism evidence="9 10">
    <name type="scientific">Amanita thiersii Skay4041</name>
    <dbReference type="NCBI Taxonomy" id="703135"/>
    <lineage>
        <taxon>Eukaryota</taxon>
        <taxon>Fungi</taxon>
        <taxon>Dikarya</taxon>
        <taxon>Basidiomycota</taxon>
        <taxon>Agaricomycotina</taxon>
        <taxon>Agaricomycetes</taxon>
        <taxon>Agaricomycetidae</taxon>
        <taxon>Agaricales</taxon>
        <taxon>Pluteineae</taxon>
        <taxon>Amanitaceae</taxon>
        <taxon>Amanita</taxon>
    </lineage>
</organism>
<evidence type="ECO:0000256" key="1">
    <source>
        <dbReference type="ARBA" id="ARBA00004127"/>
    </source>
</evidence>
<feature type="transmembrane region" description="Helical" evidence="7">
    <location>
        <begin position="149"/>
        <end position="169"/>
    </location>
</feature>
<dbReference type="Proteomes" id="UP000242287">
    <property type="component" value="Unassembled WGS sequence"/>
</dbReference>
<dbReference type="GO" id="GO:0012505">
    <property type="term" value="C:endomembrane system"/>
    <property type="evidence" value="ECO:0007669"/>
    <property type="project" value="UniProtKB-SubCell"/>
</dbReference>
<proteinExistence type="predicted"/>
<dbReference type="InterPro" id="IPR011701">
    <property type="entry name" value="MFS"/>
</dbReference>
<keyword evidence="4 7" id="KW-1133">Transmembrane helix</keyword>
<comment type="subcellular location">
    <subcellularLocation>
        <location evidence="1">Endomembrane system</location>
        <topology evidence="1">Multi-pass membrane protein</topology>
    </subcellularLocation>
</comment>
<evidence type="ECO:0000313" key="10">
    <source>
        <dbReference type="Proteomes" id="UP000242287"/>
    </source>
</evidence>
<accession>A0A2A9NYD2</accession>
<evidence type="ECO:0000256" key="4">
    <source>
        <dbReference type="ARBA" id="ARBA00022989"/>
    </source>
</evidence>
<protein>
    <recommendedName>
        <fullName evidence="8">Major facilitator superfamily (MFS) profile domain-containing protein</fullName>
    </recommendedName>
</protein>
<feature type="transmembrane region" description="Helical" evidence="7">
    <location>
        <begin position="416"/>
        <end position="439"/>
    </location>
</feature>
<name>A0A2A9NYD2_9AGAR</name>
<dbReference type="PANTHER" id="PTHR23501:SF191">
    <property type="entry name" value="VACUOLAR BASIC AMINO ACID TRANSPORTER 4"/>
    <property type="match status" value="1"/>
</dbReference>
<feature type="compositionally biased region" description="Basic and acidic residues" evidence="6">
    <location>
        <begin position="607"/>
        <end position="617"/>
    </location>
</feature>
<dbReference type="OrthoDB" id="3437016at2759"/>
<keyword evidence="2" id="KW-0813">Transport</keyword>
<evidence type="ECO:0000256" key="6">
    <source>
        <dbReference type="SAM" id="MobiDB-lite"/>
    </source>
</evidence>
<reference evidence="9 10" key="1">
    <citation type="submission" date="2014-02" db="EMBL/GenBank/DDBJ databases">
        <title>Transposable element dynamics among asymbiotic and ectomycorrhizal Amanita fungi.</title>
        <authorList>
            <consortium name="DOE Joint Genome Institute"/>
            <person name="Hess J."/>
            <person name="Skrede I."/>
            <person name="Wolfe B."/>
            <person name="LaButti K."/>
            <person name="Ohm R.A."/>
            <person name="Grigoriev I.V."/>
            <person name="Pringle A."/>
        </authorList>
    </citation>
    <scope>NUCLEOTIDE SEQUENCE [LARGE SCALE GENOMIC DNA]</scope>
    <source>
        <strain evidence="9 10">SKay4041</strain>
    </source>
</reference>
<feature type="transmembrane region" description="Helical" evidence="7">
    <location>
        <begin position="354"/>
        <end position="379"/>
    </location>
</feature>
<keyword evidence="3 7" id="KW-0812">Transmembrane</keyword>
<keyword evidence="10" id="KW-1185">Reference proteome</keyword>
<feature type="transmembrane region" description="Helical" evidence="7">
    <location>
        <begin position="283"/>
        <end position="301"/>
    </location>
</feature>
<dbReference type="Pfam" id="PF07690">
    <property type="entry name" value="MFS_1"/>
    <property type="match status" value="1"/>
</dbReference>
<feature type="transmembrane region" description="Helical" evidence="7">
    <location>
        <begin position="517"/>
        <end position="539"/>
    </location>
</feature>
<feature type="compositionally biased region" description="Polar residues" evidence="6">
    <location>
        <begin position="568"/>
        <end position="591"/>
    </location>
</feature>
<dbReference type="SUPFAM" id="SSF103473">
    <property type="entry name" value="MFS general substrate transporter"/>
    <property type="match status" value="1"/>
</dbReference>
<feature type="region of interest" description="Disordered" evidence="6">
    <location>
        <begin position="546"/>
        <end position="617"/>
    </location>
</feature>
<feature type="transmembrane region" description="Helical" evidence="7">
    <location>
        <begin position="124"/>
        <end position="142"/>
    </location>
</feature>
<evidence type="ECO:0000259" key="8">
    <source>
        <dbReference type="PROSITE" id="PS50850"/>
    </source>
</evidence>
<dbReference type="STRING" id="703135.A0A2A9NYD2"/>
<dbReference type="PANTHER" id="PTHR23501">
    <property type="entry name" value="MAJOR FACILITATOR SUPERFAMILY"/>
    <property type="match status" value="1"/>
</dbReference>
<evidence type="ECO:0000313" key="9">
    <source>
        <dbReference type="EMBL" id="PFH53531.1"/>
    </source>
</evidence>
<feature type="transmembrane region" description="Helical" evidence="7">
    <location>
        <begin position="252"/>
        <end position="271"/>
    </location>
</feature>
<evidence type="ECO:0000256" key="5">
    <source>
        <dbReference type="ARBA" id="ARBA00023136"/>
    </source>
</evidence>
<keyword evidence="5 7" id="KW-0472">Membrane</keyword>
<evidence type="ECO:0000256" key="3">
    <source>
        <dbReference type="ARBA" id="ARBA00022692"/>
    </source>
</evidence>
<dbReference type="EMBL" id="KZ301973">
    <property type="protein sequence ID" value="PFH53531.1"/>
    <property type="molecule type" value="Genomic_DNA"/>
</dbReference>
<evidence type="ECO:0000256" key="7">
    <source>
        <dbReference type="SAM" id="Phobius"/>
    </source>
</evidence>
<feature type="transmembrane region" description="Helical" evidence="7">
    <location>
        <begin position="94"/>
        <end position="112"/>
    </location>
</feature>
<dbReference type="InterPro" id="IPR036259">
    <property type="entry name" value="MFS_trans_sf"/>
</dbReference>
<dbReference type="Gene3D" id="1.20.1250.20">
    <property type="entry name" value="MFS general substrate transporter like domains"/>
    <property type="match status" value="2"/>
</dbReference>
<dbReference type="PROSITE" id="PS50850">
    <property type="entry name" value="MFS"/>
    <property type="match status" value="1"/>
</dbReference>
<feature type="transmembrane region" description="Helical" evidence="7">
    <location>
        <begin position="181"/>
        <end position="200"/>
    </location>
</feature>
<dbReference type="AlphaFoldDB" id="A0A2A9NYD2"/>
<dbReference type="InterPro" id="IPR020846">
    <property type="entry name" value="MFS_dom"/>
</dbReference>
<dbReference type="GO" id="GO:0005886">
    <property type="term" value="C:plasma membrane"/>
    <property type="evidence" value="ECO:0007669"/>
    <property type="project" value="TreeGrafter"/>
</dbReference>
<feature type="transmembrane region" description="Helical" evidence="7">
    <location>
        <begin position="321"/>
        <end position="342"/>
    </location>
</feature>
<feature type="domain" description="Major facilitator superfamily (MFS) profile" evidence="8">
    <location>
        <begin position="41"/>
        <end position="547"/>
    </location>
</feature>
<evidence type="ECO:0000256" key="2">
    <source>
        <dbReference type="ARBA" id="ARBA00022448"/>
    </source>
</evidence>
<dbReference type="GO" id="GO:0000329">
    <property type="term" value="C:fungal-type vacuole membrane"/>
    <property type="evidence" value="ECO:0007669"/>
    <property type="project" value="TreeGrafter"/>
</dbReference>
<sequence length="617" mass="67302">MHSAAHPTERDSLLVPYNDPCDGKRRNLGPLEVSTSTRRGILSGIWLGAFLSALNRKAVLFLLVCEMKTNLLKCLRNIGPNDSISSEFKKSSQASWLGTSYLLAICTFTPLYGRLCNVLGRQGASQLALFFAGSGILLCGLSDSMEMLIIARFLSGIGGGGLFTISSIVVSDMYTMRERGLAQGIASVFNGLGLGLGGPIGGVVTDLLGWRWAFLLQLPFFFISFGLTTYHLQYVTPGRGKTALEVFKRIDYGGIITLLIAVGSTLVFLSVRYNEGLPWSTPIVVGSFLLGIIFFVLFLLVELFVSPEPVLAPSLLRQKVPLLVGTSNVLVAMCNFAIMYFLPMYFQTVMLTSASIAGLHLLPNSIAMSVGSVFAGWIMHYTGRYKSLNLFFGVFPFIGASLIASLREQSGPLKSWLSIVPLGFGNAVILQTMLIALLAHLPDSQIAVGTGFGQVFRGLGQVGGVAISSAVFQSKLEQELHNRIHTPDAEDLIQRIRQSSRLIRELPFPTQRAARDAYATSIHLVFTLAACSTLLAYLVRLPIPDKQLDTNDNQQENSSKRFSDEENNNQTERLPNIEHQSGTTRTRQTVQLKGKHLLGYGSYGGTDQEHSRKDGSA</sequence>
<gene>
    <name evidence="9" type="ORF">AMATHDRAFT_1185</name>
</gene>
<feature type="transmembrane region" description="Helical" evidence="7">
    <location>
        <begin position="212"/>
        <end position="232"/>
    </location>
</feature>